<feature type="region of interest" description="Disordered" evidence="1">
    <location>
        <begin position="220"/>
        <end position="242"/>
    </location>
</feature>
<organism evidence="3 4">
    <name type="scientific">Flavobacterium nitrogenifigens</name>
    <dbReference type="NCBI Taxonomy" id="1617283"/>
    <lineage>
        <taxon>Bacteria</taxon>
        <taxon>Pseudomonadati</taxon>
        <taxon>Bacteroidota</taxon>
        <taxon>Flavobacteriia</taxon>
        <taxon>Flavobacteriales</taxon>
        <taxon>Flavobacteriaceae</taxon>
        <taxon>Flavobacterium</taxon>
    </lineage>
</organism>
<name>A0A7W7IYX8_9FLAO</name>
<dbReference type="SUPFAM" id="SSF82185">
    <property type="entry name" value="Histone H3 K4-specific methyltransferase SET7/9 N-terminal domain"/>
    <property type="match status" value="2"/>
</dbReference>
<accession>A0A7W7IYX8</accession>
<dbReference type="EMBL" id="JACHLD010000005">
    <property type="protein sequence ID" value="MBB4803154.1"/>
    <property type="molecule type" value="Genomic_DNA"/>
</dbReference>
<comment type="caution">
    <text evidence="3">The sequence shown here is derived from an EMBL/GenBank/DDBJ whole genome shotgun (WGS) entry which is preliminary data.</text>
</comment>
<proteinExistence type="predicted"/>
<evidence type="ECO:0000313" key="4">
    <source>
        <dbReference type="Proteomes" id="UP000561681"/>
    </source>
</evidence>
<dbReference type="RefSeq" id="WP_184164195.1">
    <property type="nucleotide sequence ID" value="NZ_JACHLD010000005.1"/>
</dbReference>
<feature type="signal peptide" evidence="2">
    <location>
        <begin position="1"/>
        <end position="20"/>
    </location>
</feature>
<keyword evidence="4" id="KW-1185">Reference proteome</keyword>
<sequence>MISKKIIFTLLFLTVLVSNAQTDINKVDAAGKKDGLWKGTYTESKRPRYEGTFSHGKETGLFKFFDDTKKGDVIATRDFSANDGSSYTIFYDQNKNKVSEGKEVGKAREGEWKYYHKASKVLMTVENYKNGKLEGLRTIYYPNAQIAEEMMYKNGLKEGAYKKIGQDGTLLEESNFSNNEYNGDAVFYDSDKSVASKGKFVNGKKAGMWQFYQKGKLMKEVNMSDPKNTNKASEKGNAPKKQ</sequence>
<dbReference type="InterPro" id="IPR011652">
    <property type="entry name" value="MORN_2"/>
</dbReference>
<dbReference type="Gene3D" id="2.20.110.10">
    <property type="entry name" value="Histone H3 K4-specific methyltransferase SET7/9 N-terminal domain"/>
    <property type="match status" value="2"/>
</dbReference>
<evidence type="ECO:0000256" key="1">
    <source>
        <dbReference type="SAM" id="MobiDB-lite"/>
    </source>
</evidence>
<protein>
    <submittedName>
        <fullName evidence="3">Antitoxin component YwqK of YwqJK toxin-antitoxin module</fullName>
    </submittedName>
</protein>
<evidence type="ECO:0000313" key="3">
    <source>
        <dbReference type="EMBL" id="MBB4803154.1"/>
    </source>
</evidence>
<keyword evidence="2" id="KW-0732">Signal</keyword>
<dbReference type="Proteomes" id="UP000561681">
    <property type="component" value="Unassembled WGS sequence"/>
</dbReference>
<dbReference type="AlphaFoldDB" id="A0A7W7IYX8"/>
<evidence type="ECO:0000256" key="2">
    <source>
        <dbReference type="SAM" id="SignalP"/>
    </source>
</evidence>
<gene>
    <name evidence="3" type="ORF">HNP37_003229</name>
</gene>
<reference evidence="3 4" key="1">
    <citation type="submission" date="2020-08" db="EMBL/GenBank/DDBJ databases">
        <title>Functional genomics of gut bacteria from endangered species of beetles.</title>
        <authorList>
            <person name="Carlos-Shanley C."/>
        </authorList>
    </citation>
    <scope>NUCLEOTIDE SEQUENCE [LARGE SCALE GENOMIC DNA]</scope>
    <source>
        <strain evidence="3 4">S00142</strain>
    </source>
</reference>
<feature type="chain" id="PRO_5031412121" evidence="2">
    <location>
        <begin position="21"/>
        <end position="242"/>
    </location>
</feature>
<dbReference type="Pfam" id="PF07661">
    <property type="entry name" value="MORN_2"/>
    <property type="match status" value="2"/>
</dbReference>